<gene>
    <name evidence="1" type="ORF">PPRIM_AZ9-3.1.T1210027</name>
</gene>
<evidence type="ECO:0000313" key="1">
    <source>
        <dbReference type="EMBL" id="CAD8103396.1"/>
    </source>
</evidence>
<sequence length="94" mass="11293">MLAHRNSILLQKMQIYRRVFSTFLGYLQLMQSKLSLLNFHQKFIVQIIQPFLYDITIKFAIIGRYLSIQIKFYYKRKSLIQKMEDEVSAKVPCI</sequence>
<organism evidence="1 2">
    <name type="scientific">Paramecium primaurelia</name>
    <dbReference type="NCBI Taxonomy" id="5886"/>
    <lineage>
        <taxon>Eukaryota</taxon>
        <taxon>Sar</taxon>
        <taxon>Alveolata</taxon>
        <taxon>Ciliophora</taxon>
        <taxon>Intramacronucleata</taxon>
        <taxon>Oligohymenophorea</taxon>
        <taxon>Peniculida</taxon>
        <taxon>Parameciidae</taxon>
        <taxon>Paramecium</taxon>
    </lineage>
</organism>
<name>A0A8S1PK64_PARPR</name>
<dbReference type="EMBL" id="CAJJDM010000124">
    <property type="protein sequence ID" value="CAD8103396.1"/>
    <property type="molecule type" value="Genomic_DNA"/>
</dbReference>
<evidence type="ECO:0000313" key="2">
    <source>
        <dbReference type="Proteomes" id="UP000688137"/>
    </source>
</evidence>
<dbReference type="AlphaFoldDB" id="A0A8S1PK64"/>
<accession>A0A8S1PK64</accession>
<dbReference type="Proteomes" id="UP000688137">
    <property type="component" value="Unassembled WGS sequence"/>
</dbReference>
<protein>
    <submittedName>
        <fullName evidence="1">Uncharacterized protein</fullName>
    </submittedName>
</protein>
<keyword evidence="2" id="KW-1185">Reference proteome</keyword>
<proteinExistence type="predicted"/>
<comment type="caution">
    <text evidence="1">The sequence shown here is derived from an EMBL/GenBank/DDBJ whole genome shotgun (WGS) entry which is preliminary data.</text>
</comment>
<reference evidence="1" key="1">
    <citation type="submission" date="2021-01" db="EMBL/GenBank/DDBJ databases">
        <authorList>
            <consortium name="Genoscope - CEA"/>
            <person name="William W."/>
        </authorList>
    </citation>
    <scope>NUCLEOTIDE SEQUENCE</scope>
</reference>